<dbReference type="NCBIfam" id="NF038260">
    <property type="entry name" value="ectoine_DoeB_2"/>
    <property type="match status" value="1"/>
</dbReference>
<feature type="domain" description="Peptidase M20 dimerisation" evidence="2">
    <location>
        <begin position="190"/>
        <end position="291"/>
    </location>
</feature>
<dbReference type="Gene3D" id="3.40.630.10">
    <property type="entry name" value="Zn peptidases"/>
    <property type="match status" value="1"/>
</dbReference>
<evidence type="ECO:0000313" key="4">
    <source>
        <dbReference type="Proteomes" id="UP001597102"/>
    </source>
</evidence>
<name>A0ABW3JDI3_9HYPH</name>
<dbReference type="NCBIfam" id="TIGR01891">
    <property type="entry name" value="amidohydrolases"/>
    <property type="match status" value="1"/>
</dbReference>
<dbReference type="PIRSF" id="PIRSF005962">
    <property type="entry name" value="Pept_M20D_amidohydro"/>
    <property type="match status" value="1"/>
</dbReference>
<dbReference type="SUPFAM" id="SSF55031">
    <property type="entry name" value="Bacterial exopeptidase dimerisation domain"/>
    <property type="match status" value="1"/>
</dbReference>
<sequence length="415" mass="44271">MSLDLDPVNFAETGQGWDDVMDAAVQFRRYLHRHPELSWQETETANAIRAALDQLGIAWRACAKTGTVATIAAAKPGRHVALRGDIDALPIFEKSGRGWSSTRDGVMHACGHDGHTATLMAAAVWLKRHEDALPGPVSLLFQPAEEGGHGAREMIADGALKGVDAVFGWHNWPAIPFGKAVCPEGPVMAGNGTFRINVTGVGGHASQPEACRDPVLAAAAITLALQQVVSRRIRPQHPAVLSVTSIEAPSLQTVIPETATIGGSIRIARAEDRAVINGLIDDIARDTAKAYGVEAEVEIFPRYEATVNHPEASAEMRGALADELGPDWHDSQIPVPIMASEDFSYFLGEVPGAFALIGADDGEDHDSPCHSPLYDFNDRLIPVAARCFARLAGAPLPNAATVQHKEQSAPEALQD</sequence>
<dbReference type="SUPFAM" id="SSF53187">
    <property type="entry name" value="Zn-dependent exopeptidases"/>
    <property type="match status" value="1"/>
</dbReference>
<keyword evidence="1 3" id="KW-0378">Hydrolase</keyword>
<dbReference type="InterPro" id="IPR002933">
    <property type="entry name" value="Peptidase_M20"/>
</dbReference>
<dbReference type="PANTHER" id="PTHR11014">
    <property type="entry name" value="PEPTIDASE M20 FAMILY MEMBER"/>
    <property type="match status" value="1"/>
</dbReference>
<evidence type="ECO:0000313" key="3">
    <source>
        <dbReference type="EMBL" id="MFD0987905.1"/>
    </source>
</evidence>
<dbReference type="InterPro" id="IPR036264">
    <property type="entry name" value="Bact_exopeptidase_dim_dom"/>
</dbReference>
<reference evidence="4" key="1">
    <citation type="journal article" date="2019" name="Int. J. Syst. Evol. Microbiol.">
        <title>The Global Catalogue of Microorganisms (GCM) 10K type strain sequencing project: providing services to taxonomists for standard genome sequencing and annotation.</title>
        <authorList>
            <consortium name="The Broad Institute Genomics Platform"/>
            <consortium name="The Broad Institute Genome Sequencing Center for Infectious Disease"/>
            <person name="Wu L."/>
            <person name="Ma J."/>
        </authorList>
    </citation>
    <scope>NUCLEOTIDE SEQUENCE [LARGE SCALE GENOMIC DNA]</scope>
    <source>
        <strain evidence="4">CCUG 61697</strain>
    </source>
</reference>
<dbReference type="CDD" id="cd03886">
    <property type="entry name" value="M20_Acy1"/>
    <property type="match status" value="1"/>
</dbReference>
<dbReference type="InterPro" id="IPR017439">
    <property type="entry name" value="Amidohydrolase"/>
</dbReference>
<evidence type="ECO:0000256" key="1">
    <source>
        <dbReference type="ARBA" id="ARBA00022801"/>
    </source>
</evidence>
<dbReference type="GO" id="GO:0016787">
    <property type="term" value="F:hydrolase activity"/>
    <property type="evidence" value="ECO:0007669"/>
    <property type="project" value="UniProtKB-KW"/>
</dbReference>
<protein>
    <submittedName>
        <fullName evidence="3">N(2)-acetyl-L-2,4-diaminobutanoate deacetylase DoeB2</fullName>
        <ecNumber evidence="3">3.5.1.125</ecNumber>
    </submittedName>
</protein>
<dbReference type="Pfam" id="PF01546">
    <property type="entry name" value="Peptidase_M20"/>
    <property type="match status" value="1"/>
</dbReference>
<gene>
    <name evidence="3" type="primary">doeB2</name>
    <name evidence="3" type="ORF">ACFQ2F_12435</name>
</gene>
<comment type="caution">
    <text evidence="3">The sequence shown here is derived from an EMBL/GenBank/DDBJ whole genome shotgun (WGS) entry which is preliminary data.</text>
</comment>
<dbReference type="Gene3D" id="3.30.70.360">
    <property type="match status" value="1"/>
</dbReference>
<accession>A0ABW3JDI3</accession>
<dbReference type="EMBL" id="JBHTJO010000001">
    <property type="protein sequence ID" value="MFD0987905.1"/>
    <property type="molecule type" value="Genomic_DNA"/>
</dbReference>
<keyword evidence="4" id="KW-1185">Reference proteome</keyword>
<dbReference type="Pfam" id="PF07687">
    <property type="entry name" value="M20_dimer"/>
    <property type="match status" value="1"/>
</dbReference>
<dbReference type="EC" id="3.5.1.125" evidence="3"/>
<evidence type="ECO:0000259" key="2">
    <source>
        <dbReference type="Pfam" id="PF07687"/>
    </source>
</evidence>
<organism evidence="3 4">
    <name type="scientific">Methyloligella solikamskensis</name>
    <dbReference type="NCBI Taxonomy" id="1177756"/>
    <lineage>
        <taxon>Bacteria</taxon>
        <taxon>Pseudomonadati</taxon>
        <taxon>Pseudomonadota</taxon>
        <taxon>Alphaproteobacteria</taxon>
        <taxon>Hyphomicrobiales</taxon>
        <taxon>Hyphomicrobiaceae</taxon>
        <taxon>Methyloligella</taxon>
    </lineage>
</organism>
<dbReference type="RefSeq" id="WP_379090320.1">
    <property type="nucleotide sequence ID" value="NZ_JBHTJO010000001.1"/>
</dbReference>
<proteinExistence type="predicted"/>
<dbReference type="PANTHER" id="PTHR11014:SF63">
    <property type="entry name" value="METALLOPEPTIDASE, PUTATIVE (AFU_ORTHOLOGUE AFUA_6G09600)-RELATED"/>
    <property type="match status" value="1"/>
</dbReference>
<dbReference type="InterPro" id="IPR011650">
    <property type="entry name" value="Peptidase_M20_dimer"/>
</dbReference>
<dbReference type="Proteomes" id="UP001597102">
    <property type="component" value="Unassembled WGS sequence"/>
</dbReference>